<dbReference type="EMBL" id="LXEV01000027">
    <property type="protein sequence ID" value="OAT46089.1"/>
    <property type="molecule type" value="Genomic_DNA"/>
</dbReference>
<reference evidence="1 2" key="1">
    <citation type="submission" date="2016-04" db="EMBL/GenBank/DDBJ databases">
        <title>ATOL: Assembling a taxonomically balanced genome-scale reconstruction of the evolutionary history of the Enterobacteriaceae.</title>
        <authorList>
            <person name="Plunkett G.III."/>
            <person name="Neeno-Eckwall E.C."/>
            <person name="Glasner J.D."/>
            <person name="Perna N.T."/>
        </authorList>
    </citation>
    <scope>NUCLEOTIDE SEQUENCE [LARGE SCALE GENOMIC DNA]</scope>
    <source>
        <strain evidence="1 2">ATCC 700826</strain>
    </source>
</reference>
<organism evidence="1 2">
    <name type="scientific">Proteus hauseri ATCC 700826</name>
    <dbReference type="NCBI Taxonomy" id="1354271"/>
    <lineage>
        <taxon>Bacteria</taxon>
        <taxon>Pseudomonadati</taxon>
        <taxon>Pseudomonadota</taxon>
        <taxon>Gammaproteobacteria</taxon>
        <taxon>Enterobacterales</taxon>
        <taxon>Morganellaceae</taxon>
        <taxon>Proteus</taxon>
    </lineage>
</organism>
<evidence type="ECO:0000313" key="2">
    <source>
        <dbReference type="Proteomes" id="UP000078250"/>
    </source>
</evidence>
<evidence type="ECO:0000313" key="1">
    <source>
        <dbReference type="EMBL" id="OAT46089.1"/>
    </source>
</evidence>
<keyword evidence="2" id="KW-1185">Reference proteome</keyword>
<protein>
    <submittedName>
        <fullName evidence="1">Uncharacterized protein</fullName>
    </submittedName>
</protein>
<dbReference type="AlphaFoldDB" id="A0AAJ3HRG0"/>
<dbReference type="Proteomes" id="UP000078250">
    <property type="component" value="Unassembled WGS sequence"/>
</dbReference>
<name>A0AAJ3HRG0_PROHU</name>
<accession>A0AAJ3HRG0</accession>
<sequence length="160" mass="18243">MVKNIILTVLLFTSFSVIGSENISLGKWIITKEENRLTDKIDYFAILPPKSGDGALVLRCVDNKTDVFLATDDFISLDDYSKVTIRIDGKKAYTERWEIGGDNDTLFPLNPIQFIKKINNSNKLIIGYKPYDRTQAVSEFKIDYIDEVSKSVSKYCGWKL</sequence>
<gene>
    <name evidence="1" type="ORF">M997_2344</name>
</gene>
<proteinExistence type="predicted"/>
<comment type="caution">
    <text evidence="1">The sequence shown here is derived from an EMBL/GenBank/DDBJ whole genome shotgun (WGS) entry which is preliminary data.</text>
</comment>